<gene>
    <name evidence="4" type="ORF">ACFP50_14800</name>
</gene>
<evidence type="ECO:0000256" key="1">
    <source>
        <dbReference type="SAM" id="MobiDB-lite"/>
    </source>
</evidence>
<feature type="domain" description="UspA" evidence="3">
    <location>
        <begin position="2"/>
        <end position="50"/>
    </location>
</feature>
<reference evidence="5" key="1">
    <citation type="journal article" date="2019" name="Int. J. Syst. Evol. Microbiol.">
        <title>The Global Catalogue of Microorganisms (GCM) 10K type strain sequencing project: providing services to taxonomists for standard genome sequencing and annotation.</title>
        <authorList>
            <consortium name="The Broad Institute Genomics Platform"/>
            <consortium name="The Broad Institute Genome Sequencing Center for Infectious Disease"/>
            <person name="Wu L."/>
            <person name="Ma J."/>
        </authorList>
    </citation>
    <scope>NUCLEOTIDE SEQUENCE [LARGE SCALE GENOMIC DNA]</scope>
    <source>
        <strain evidence="5">JCM 12763</strain>
    </source>
</reference>
<sequence length="71" mass="7225">MHRAEGRNGRMGTSHARGAGAVVLVVGSRGLGGFSGLLLGSVGQGLMHPARSSSCRRTPPGTDGPLTAMRR</sequence>
<accession>A0ABW1M0J0</accession>
<dbReference type="Pfam" id="PF00582">
    <property type="entry name" value="Usp"/>
    <property type="match status" value="1"/>
</dbReference>
<protein>
    <submittedName>
        <fullName evidence="4">Universal stress protein</fullName>
    </submittedName>
</protein>
<dbReference type="EMBL" id="JBHSPT010000033">
    <property type="protein sequence ID" value="MFC6056693.1"/>
    <property type="molecule type" value="Genomic_DNA"/>
</dbReference>
<evidence type="ECO:0000313" key="5">
    <source>
        <dbReference type="Proteomes" id="UP001596242"/>
    </source>
</evidence>
<dbReference type="Gene3D" id="3.40.50.620">
    <property type="entry name" value="HUPs"/>
    <property type="match status" value="1"/>
</dbReference>
<proteinExistence type="predicted"/>
<keyword evidence="2" id="KW-0812">Transmembrane</keyword>
<evidence type="ECO:0000313" key="4">
    <source>
        <dbReference type="EMBL" id="MFC6056693.1"/>
    </source>
</evidence>
<keyword evidence="5" id="KW-1185">Reference proteome</keyword>
<dbReference type="InterPro" id="IPR014729">
    <property type="entry name" value="Rossmann-like_a/b/a_fold"/>
</dbReference>
<evidence type="ECO:0000256" key="2">
    <source>
        <dbReference type="SAM" id="Phobius"/>
    </source>
</evidence>
<keyword evidence="2" id="KW-1133">Transmembrane helix</keyword>
<organism evidence="4 5">
    <name type="scientific">Streptomyces pratens</name>
    <dbReference type="NCBI Taxonomy" id="887456"/>
    <lineage>
        <taxon>Bacteria</taxon>
        <taxon>Bacillati</taxon>
        <taxon>Actinomycetota</taxon>
        <taxon>Actinomycetes</taxon>
        <taxon>Kitasatosporales</taxon>
        <taxon>Streptomycetaceae</taxon>
        <taxon>Streptomyces</taxon>
    </lineage>
</organism>
<comment type="caution">
    <text evidence="4">The sequence shown here is derived from an EMBL/GenBank/DDBJ whole genome shotgun (WGS) entry which is preliminary data.</text>
</comment>
<dbReference type="SUPFAM" id="SSF52402">
    <property type="entry name" value="Adenine nucleotide alpha hydrolases-like"/>
    <property type="match status" value="1"/>
</dbReference>
<feature type="region of interest" description="Disordered" evidence="1">
    <location>
        <begin position="46"/>
        <end position="71"/>
    </location>
</feature>
<feature type="transmembrane region" description="Helical" evidence="2">
    <location>
        <begin position="21"/>
        <end position="42"/>
    </location>
</feature>
<dbReference type="RefSeq" id="WP_386397193.1">
    <property type="nucleotide sequence ID" value="NZ_JBHSPT010000033.1"/>
</dbReference>
<name>A0ABW1M0J0_9ACTN</name>
<dbReference type="Proteomes" id="UP001596242">
    <property type="component" value="Unassembled WGS sequence"/>
</dbReference>
<keyword evidence="2" id="KW-0472">Membrane</keyword>
<evidence type="ECO:0000259" key="3">
    <source>
        <dbReference type="Pfam" id="PF00582"/>
    </source>
</evidence>
<dbReference type="InterPro" id="IPR006016">
    <property type="entry name" value="UspA"/>
</dbReference>